<evidence type="ECO:0000256" key="3">
    <source>
        <dbReference type="ARBA" id="ARBA00022527"/>
    </source>
</evidence>
<dbReference type="FunFam" id="3.30.200.20:FF:000097">
    <property type="entry name" value="Probable serine/threonine-protein kinase nek1"/>
    <property type="match status" value="1"/>
</dbReference>
<evidence type="ECO:0000256" key="9">
    <source>
        <dbReference type="ARBA" id="ARBA00048679"/>
    </source>
</evidence>
<keyword evidence="6" id="KW-0418">Kinase</keyword>
<dbReference type="GO" id="GO:0004674">
    <property type="term" value="F:protein serine/threonine kinase activity"/>
    <property type="evidence" value="ECO:0007669"/>
    <property type="project" value="UniProtKB-KW"/>
</dbReference>
<dbReference type="PANTHER" id="PTHR44899">
    <property type="entry name" value="CAMK FAMILY PROTEIN KINASE"/>
    <property type="match status" value="1"/>
</dbReference>
<evidence type="ECO:0000256" key="5">
    <source>
        <dbReference type="ARBA" id="ARBA00022741"/>
    </source>
</evidence>
<dbReference type="InterPro" id="IPR011009">
    <property type="entry name" value="Kinase-like_dom_sf"/>
</dbReference>
<feature type="binding site" evidence="10">
    <location>
        <position position="35"/>
    </location>
    <ligand>
        <name>ATP</name>
        <dbReference type="ChEBI" id="CHEBI:30616"/>
    </ligand>
</feature>
<evidence type="ECO:0000256" key="2">
    <source>
        <dbReference type="ARBA" id="ARBA00012513"/>
    </source>
</evidence>
<dbReference type="AlphaFoldDB" id="A0AAU9ITC9"/>
<name>A0AAU9ITC9_9CILI</name>
<reference evidence="14" key="1">
    <citation type="submission" date="2021-09" db="EMBL/GenBank/DDBJ databases">
        <authorList>
            <consortium name="AG Swart"/>
            <person name="Singh M."/>
            <person name="Singh A."/>
            <person name="Seah K."/>
            <person name="Emmerich C."/>
        </authorList>
    </citation>
    <scope>NUCLEOTIDE SEQUENCE</scope>
    <source>
        <strain evidence="14">ATCC30299</strain>
    </source>
</reference>
<evidence type="ECO:0000256" key="6">
    <source>
        <dbReference type="ARBA" id="ARBA00022777"/>
    </source>
</evidence>
<proteinExistence type="inferred from homology"/>
<organism evidence="14 15">
    <name type="scientific">Blepharisma stoltei</name>
    <dbReference type="NCBI Taxonomy" id="1481888"/>
    <lineage>
        <taxon>Eukaryota</taxon>
        <taxon>Sar</taxon>
        <taxon>Alveolata</taxon>
        <taxon>Ciliophora</taxon>
        <taxon>Postciliodesmatophora</taxon>
        <taxon>Heterotrichea</taxon>
        <taxon>Heterotrichida</taxon>
        <taxon>Blepharismidae</taxon>
        <taxon>Blepharisma</taxon>
    </lineage>
</organism>
<sequence length="361" mass="41123">MSIYQFEILNKLGEGAFSSVYKVRRKSDGQIYALKKVKFAPMNYREKENALNEVRILASIDHPNIIAYKEAFFDEGTSSLCIVMEYAEGGDLLNKIENCKKRSIYFTENEILSTLAQTIRGLKALHDLKILHRDIKCANIFLTANGTVKIGDLNVSKVNKGGLAYTQTGTPYYASPEVWQDKPYNSSSDIWSLGCVIYEMTTLRPPFTGVDMKALYRKVIKGLYQPIPVNFSAELSNVIKMMLQIRPNARPSCEKLLEMPFALRERNFKYNAEADSELLNTIKFEPSMKVLSNRLPGPNYERRGRGLSARGSKEELDKENQVNTQKLRDALSSDPERHVKLRQGLQKNRVRLPLIPLPKPF</sequence>
<comment type="similarity">
    <text evidence="1">Belongs to the protein kinase superfamily. NEK Ser/Thr protein kinase family. NIMA subfamily.</text>
</comment>
<dbReference type="InterPro" id="IPR008271">
    <property type="entry name" value="Ser/Thr_kinase_AS"/>
</dbReference>
<dbReference type="SUPFAM" id="SSF56112">
    <property type="entry name" value="Protein kinase-like (PK-like)"/>
    <property type="match status" value="1"/>
</dbReference>
<dbReference type="InterPro" id="IPR017441">
    <property type="entry name" value="Protein_kinase_ATP_BS"/>
</dbReference>
<dbReference type="PROSITE" id="PS00108">
    <property type="entry name" value="PROTEIN_KINASE_ST"/>
    <property type="match status" value="1"/>
</dbReference>
<keyword evidence="4" id="KW-0808">Transferase</keyword>
<dbReference type="SMART" id="SM00220">
    <property type="entry name" value="S_TKc"/>
    <property type="match status" value="1"/>
</dbReference>
<feature type="compositionally biased region" description="Basic and acidic residues" evidence="12">
    <location>
        <begin position="311"/>
        <end position="323"/>
    </location>
</feature>
<accession>A0AAU9ITC9</accession>
<comment type="catalytic activity">
    <reaction evidence="9">
        <text>L-seryl-[protein] + ATP = O-phospho-L-seryl-[protein] + ADP + H(+)</text>
        <dbReference type="Rhea" id="RHEA:17989"/>
        <dbReference type="Rhea" id="RHEA-COMP:9863"/>
        <dbReference type="Rhea" id="RHEA-COMP:11604"/>
        <dbReference type="ChEBI" id="CHEBI:15378"/>
        <dbReference type="ChEBI" id="CHEBI:29999"/>
        <dbReference type="ChEBI" id="CHEBI:30616"/>
        <dbReference type="ChEBI" id="CHEBI:83421"/>
        <dbReference type="ChEBI" id="CHEBI:456216"/>
        <dbReference type="EC" id="2.7.11.1"/>
    </reaction>
</comment>
<dbReference type="PANTHER" id="PTHR44899:SF6">
    <property type="entry name" value="SERINE_THREONINE PROTEIN KINASE"/>
    <property type="match status" value="1"/>
</dbReference>
<gene>
    <name evidence="14" type="ORF">BSTOLATCC_MIC11477</name>
</gene>
<dbReference type="Gene3D" id="3.30.200.20">
    <property type="entry name" value="Phosphorylase Kinase, domain 1"/>
    <property type="match status" value="1"/>
</dbReference>
<evidence type="ECO:0000256" key="8">
    <source>
        <dbReference type="ARBA" id="ARBA00047899"/>
    </source>
</evidence>
<dbReference type="PROSITE" id="PS50011">
    <property type="entry name" value="PROTEIN_KINASE_DOM"/>
    <property type="match status" value="1"/>
</dbReference>
<evidence type="ECO:0000256" key="12">
    <source>
        <dbReference type="SAM" id="MobiDB-lite"/>
    </source>
</evidence>
<comment type="caution">
    <text evidence="14">The sequence shown here is derived from an EMBL/GenBank/DDBJ whole genome shotgun (WGS) entry which is preliminary data.</text>
</comment>
<dbReference type="Pfam" id="PF00069">
    <property type="entry name" value="Pkinase"/>
    <property type="match status" value="1"/>
</dbReference>
<feature type="domain" description="Protein kinase" evidence="13">
    <location>
        <begin position="6"/>
        <end position="262"/>
    </location>
</feature>
<dbReference type="GO" id="GO:0005524">
    <property type="term" value="F:ATP binding"/>
    <property type="evidence" value="ECO:0007669"/>
    <property type="project" value="UniProtKB-UniRule"/>
</dbReference>
<evidence type="ECO:0000256" key="10">
    <source>
        <dbReference type="PROSITE-ProRule" id="PRU10141"/>
    </source>
</evidence>
<dbReference type="PROSITE" id="PS00107">
    <property type="entry name" value="PROTEIN_KINASE_ATP"/>
    <property type="match status" value="1"/>
</dbReference>
<keyword evidence="15" id="KW-1185">Reference proteome</keyword>
<evidence type="ECO:0000259" key="13">
    <source>
        <dbReference type="PROSITE" id="PS50011"/>
    </source>
</evidence>
<dbReference type="Gene3D" id="1.10.510.10">
    <property type="entry name" value="Transferase(Phosphotransferase) domain 1"/>
    <property type="match status" value="1"/>
</dbReference>
<evidence type="ECO:0000256" key="7">
    <source>
        <dbReference type="ARBA" id="ARBA00022840"/>
    </source>
</evidence>
<evidence type="ECO:0000256" key="11">
    <source>
        <dbReference type="RuleBase" id="RU000304"/>
    </source>
</evidence>
<comment type="catalytic activity">
    <reaction evidence="8">
        <text>L-threonyl-[protein] + ATP = O-phospho-L-threonyl-[protein] + ADP + H(+)</text>
        <dbReference type="Rhea" id="RHEA:46608"/>
        <dbReference type="Rhea" id="RHEA-COMP:11060"/>
        <dbReference type="Rhea" id="RHEA-COMP:11605"/>
        <dbReference type="ChEBI" id="CHEBI:15378"/>
        <dbReference type="ChEBI" id="CHEBI:30013"/>
        <dbReference type="ChEBI" id="CHEBI:30616"/>
        <dbReference type="ChEBI" id="CHEBI:61977"/>
        <dbReference type="ChEBI" id="CHEBI:456216"/>
        <dbReference type="EC" id="2.7.11.1"/>
    </reaction>
</comment>
<dbReference type="EC" id="2.7.11.1" evidence="2"/>
<evidence type="ECO:0000256" key="1">
    <source>
        <dbReference type="ARBA" id="ARBA00010886"/>
    </source>
</evidence>
<feature type="region of interest" description="Disordered" evidence="12">
    <location>
        <begin position="293"/>
        <end position="323"/>
    </location>
</feature>
<keyword evidence="7 10" id="KW-0067">ATP-binding</keyword>
<dbReference type="Proteomes" id="UP001162131">
    <property type="component" value="Unassembled WGS sequence"/>
</dbReference>
<evidence type="ECO:0000313" key="14">
    <source>
        <dbReference type="EMBL" id="CAG9314475.1"/>
    </source>
</evidence>
<dbReference type="InterPro" id="IPR000719">
    <property type="entry name" value="Prot_kinase_dom"/>
</dbReference>
<evidence type="ECO:0000313" key="15">
    <source>
        <dbReference type="Proteomes" id="UP001162131"/>
    </source>
</evidence>
<keyword evidence="3 11" id="KW-0723">Serine/threonine-protein kinase</keyword>
<protein>
    <recommendedName>
        <fullName evidence="2">non-specific serine/threonine protein kinase</fullName>
        <ecNumber evidence="2">2.7.11.1</ecNumber>
    </recommendedName>
</protein>
<dbReference type="InterPro" id="IPR051131">
    <property type="entry name" value="NEK_Ser/Thr_kinase_NIMA"/>
</dbReference>
<keyword evidence="5 10" id="KW-0547">Nucleotide-binding</keyword>
<evidence type="ECO:0000256" key="4">
    <source>
        <dbReference type="ARBA" id="ARBA00022679"/>
    </source>
</evidence>
<dbReference type="EMBL" id="CAJZBQ010000012">
    <property type="protein sequence ID" value="CAG9314475.1"/>
    <property type="molecule type" value="Genomic_DNA"/>
</dbReference>